<feature type="transmembrane region" description="Helical" evidence="1">
    <location>
        <begin position="26"/>
        <end position="48"/>
    </location>
</feature>
<proteinExistence type="predicted"/>
<dbReference type="Proteomes" id="UP000000528">
    <property type="component" value="Chromosome"/>
</dbReference>
<dbReference type="AlphaFoldDB" id="Q98RJ2"/>
<reference evidence="2 3" key="1">
    <citation type="journal article" date="2001" name="Nucleic Acids Res.">
        <title>The complete genome sequence of the murine respiratory pathogen Mycoplasma pulmonis.</title>
        <authorList>
            <person name="Chambaud I."/>
            <person name="Heilig R."/>
            <person name="Ferris S."/>
            <person name="Barbe V."/>
            <person name="Samson D."/>
            <person name="Galisson F."/>
            <person name="Moszer I."/>
            <person name="Dybvig K."/>
            <person name="Wroblewski H."/>
            <person name="Viari A."/>
            <person name="Rocha E.P.C."/>
            <person name="Blanchard A."/>
        </authorList>
    </citation>
    <scope>NUCLEOTIDE SEQUENCE [LARGE SCALE GENOMIC DNA]</scope>
    <source>
        <strain evidence="2 3">UAB CTIP</strain>
    </source>
</reference>
<dbReference type="HOGENOM" id="CLU_173986_0_0_14"/>
<dbReference type="eggNOG" id="ENOG5030MWY">
    <property type="taxonomic scope" value="Bacteria"/>
</dbReference>
<dbReference type="STRING" id="272635.gene:17576595"/>
<feature type="transmembrane region" description="Helical" evidence="1">
    <location>
        <begin position="93"/>
        <end position="113"/>
    </location>
</feature>
<dbReference type="EMBL" id="AL445563">
    <property type="protein sequence ID" value="CAC13189.1"/>
    <property type="molecule type" value="Genomic_DNA"/>
</dbReference>
<evidence type="ECO:0000313" key="2">
    <source>
        <dbReference type="EMBL" id="CAC13189.1"/>
    </source>
</evidence>
<gene>
    <name evidence="2" type="ordered locus">MYPU_0160</name>
</gene>
<keyword evidence="1" id="KW-1133">Transmembrane helix</keyword>
<organism evidence="3">
    <name type="scientific">Mycoplasmopsis pulmonis (strain UAB CTIP)</name>
    <name type="common">Mycoplasma pulmonis</name>
    <dbReference type="NCBI Taxonomy" id="272635"/>
    <lineage>
        <taxon>Bacteria</taxon>
        <taxon>Bacillati</taxon>
        <taxon>Mycoplasmatota</taxon>
        <taxon>Mycoplasmoidales</taxon>
        <taxon>Metamycoplasmataceae</taxon>
        <taxon>Mycoplasmopsis</taxon>
    </lineage>
</organism>
<dbReference type="RefSeq" id="WP_010924820.1">
    <property type="nucleotide sequence ID" value="NC_002771.1"/>
</dbReference>
<dbReference type="KEGG" id="mpu:MYPU_0160"/>
<evidence type="ECO:0000256" key="1">
    <source>
        <dbReference type="SAM" id="Phobius"/>
    </source>
</evidence>
<name>Q98RJ2_MYCPU</name>
<protein>
    <submittedName>
        <fullName evidence="2">Uncharacterized protein</fullName>
    </submittedName>
</protein>
<keyword evidence="1" id="KW-0812">Transmembrane</keyword>
<keyword evidence="1" id="KW-0472">Membrane</keyword>
<accession>Q98RJ2</accession>
<sequence>MWKILANVDNPFYQKGLKKLFDVIPLWANIIFIIIFLSLSIFLFFWFFKKTKDTMKNYKKEQLEEYRNKYPKNKNISYEQTGMFIPPLVRIKTYWPIFVAIVFAFIGISWAVGSTISTL</sequence>
<dbReference type="BioCyc" id="MPUL272635:G1GT6-16-MONOMER"/>
<dbReference type="PIR" id="H90513">
    <property type="entry name" value="H90513"/>
</dbReference>
<evidence type="ECO:0000313" key="3">
    <source>
        <dbReference type="Proteomes" id="UP000000528"/>
    </source>
</evidence>
<keyword evidence="3" id="KW-1185">Reference proteome</keyword>